<dbReference type="Gene3D" id="1.10.510.10">
    <property type="entry name" value="Transferase(Phosphotransferase) domain 1"/>
    <property type="match status" value="1"/>
</dbReference>
<keyword evidence="2" id="KW-0723">Serine/threonine-protein kinase</keyword>
<evidence type="ECO:0000256" key="10">
    <source>
        <dbReference type="SAM" id="Phobius"/>
    </source>
</evidence>
<keyword evidence="4" id="KW-0547">Nucleotide-binding</keyword>
<proteinExistence type="predicted"/>
<dbReference type="CDD" id="cd14014">
    <property type="entry name" value="STKc_PknB_like"/>
    <property type="match status" value="1"/>
</dbReference>
<dbReference type="AlphaFoldDB" id="A0AAU8JJT0"/>
<evidence type="ECO:0000256" key="5">
    <source>
        <dbReference type="ARBA" id="ARBA00022777"/>
    </source>
</evidence>
<evidence type="ECO:0000256" key="7">
    <source>
        <dbReference type="ARBA" id="ARBA00047899"/>
    </source>
</evidence>
<dbReference type="Gene3D" id="1.10.10.1770">
    <property type="entry name" value="Gun4-like"/>
    <property type="match status" value="1"/>
</dbReference>
<dbReference type="GO" id="GO:0004674">
    <property type="term" value="F:protein serine/threonine kinase activity"/>
    <property type="evidence" value="ECO:0007669"/>
    <property type="project" value="UniProtKB-KW"/>
</dbReference>
<comment type="catalytic activity">
    <reaction evidence="7">
        <text>L-threonyl-[protein] + ATP = O-phospho-L-threonyl-[protein] + ADP + H(+)</text>
        <dbReference type="Rhea" id="RHEA:46608"/>
        <dbReference type="Rhea" id="RHEA-COMP:11060"/>
        <dbReference type="Rhea" id="RHEA-COMP:11605"/>
        <dbReference type="ChEBI" id="CHEBI:15378"/>
        <dbReference type="ChEBI" id="CHEBI:30013"/>
        <dbReference type="ChEBI" id="CHEBI:30616"/>
        <dbReference type="ChEBI" id="CHEBI:61977"/>
        <dbReference type="ChEBI" id="CHEBI:456216"/>
        <dbReference type="EC" id="2.7.11.1"/>
    </reaction>
</comment>
<evidence type="ECO:0000256" key="8">
    <source>
        <dbReference type="ARBA" id="ARBA00048679"/>
    </source>
</evidence>
<dbReference type="InterPro" id="IPR011009">
    <property type="entry name" value="Kinase-like_dom_sf"/>
</dbReference>
<dbReference type="InterPro" id="IPR000719">
    <property type="entry name" value="Prot_kinase_dom"/>
</dbReference>
<dbReference type="Gene3D" id="1.25.40.620">
    <property type="match status" value="1"/>
</dbReference>
<feature type="transmembrane region" description="Helical" evidence="10">
    <location>
        <begin position="306"/>
        <end position="328"/>
    </location>
</feature>
<evidence type="ECO:0000256" key="3">
    <source>
        <dbReference type="ARBA" id="ARBA00022679"/>
    </source>
</evidence>
<evidence type="ECO:0000256" key="6">
    <source>
        <dbReference type="ARBA" id="ARBA00022840"/>
    </source>
</evidence>
<dbReference type="PANTHER" id="PTHR24363:SF0">
    <property type="entry name" value="SERINE_THREONINE KINASE LIKE DOMAIN CONTAINING 1"/>
    <property type="match status" value="1"/>
</dbReference>
<comment type="catalytic activity">
    <reaction evidence="8">
        <text>L-seryl-[protein] + ATP = O-phospho-L-seryl-[protein] + ADP + H(+)</text>
        <dbReference type="Rhea" id="RHEA:17989"/>
        <dbReference type="Rhea" id="RHEA-COMP:9863"/>
        <dbReference type="Rhea" id="RHEA-COMP:11604"/>
        <dbReference type="ChEBI" id="CHEBI:15378"/>
        <dbReference type="ChEBI" id="CHEBI:29999"/>
        <dbReference type="ChEBI" id="CHEBI:30616"/>
        <dbReference type="ChEBI" id="CHEBI:83421"/>
        <dbReference type="ChEBI" id="CHEBI:456216"/>
        <dbReference type="EC" id="2.7.11.1"/>
    </reaction>
</comment>
<dbReference type="InterPro" id="IPR008629">
    <property type="entry name" value="GUN4-like"/>
</dbReference>
<dbReference type="Pfam" id="PF00069">
    <property type="entry name" value="Pkinase"/>
    <property type="match status" value="1"/>
</dbReference>
<feature type="compositionally biased region" description="Pro residues" evidence="9">
    <location>
        <begin position="365"/>
        <end position="378"/>
    </location>
</feature>
<gene>
    <name evidence="12" type="ORF">ABWT76_002514</name>
</gene>
<dbReference type="EMBL" id="CP159837">
    <property type="protein sequence ID" value="XCM39571.1"/>
    <property type="molecule type" value="Genomic_DNA"/>
</dbReference>
<keyword evidence="10" id="KW-0812">Transmembrane</keyword>
<evidence type="ECO:0000256" key="1">
    <source>
        <dbReference type="ARBA" id="ARBA00012513"/>
    </source>
</evidence>
<evidence type="ECO:0000313" key="12">
    <source>
        <dbReference type="EMBL" id="XCM39571.1"/>
    </source>
</evidence>
<evidence type="ECO:0000256" key="2">
    <source>
        <dbReference type="ARBA" id="ARBA00022527"/>
    </source>
</evidence>
<sequence>MSLCINPSCSKPDHPDNINHRYCQSCGSDLLIKDRYRVKRLLTDNSGFGKIFAAEEQGNPKILKVLKEHLNNNPKAVELFQQEANALSKLQHPGIPKVDGYFQYQTRHGLILHCIAMEKIEGLNLEEWLQQQGNHPISEAQAIAWLKQLAEILHQVHQQKYFHRDIKPSNIMLKDGQLVLIDFGTAREATYTYLAKMGSGYQVTAVVSAGYTPPEQMNSQAVPQSDFFALGRTFVHLLTGQHPANFYDSYNNVFRWRQDANISATLGDFIDALMSSKPGDRPMNTQVLLHKIDELNQNKAKSKINLFPIIVSAGIILSIGVFVGFFLANLQANYVTKTETKSERNSETPVITNSPDPSPQAIAPVPDPNLPNSTPQPLPSLPQELILPPISVSMDYSQLESFLKAKKWQEADQATRNLMLKIAGREKEGWLDSPSIGNFPCEDLAKINQLWLQYSEGKFAFTVQKSIWDTAVWNREVTNEVYGVFADRVGWRVNNKWLKYAEYNFTLDAPQGHLPQMFNQNKLPSNRLSVLSPKLAKCNII</sequence>
<evidence type="ECO:0000259" key="11">
    <source>
        <dbReference type="PROSITE" id="PS50011"/>
    </source>
</evidence>
<dbReference type="InterPro" id="IPR037215">
    <property type="entry name" value="GUN4-like_sf"/>
</dbReference>
<keyword evidence="3" id="KW-0808">Transferase</keyword>
<evidence type="ECO:0000256" key="4">
    <source>
        <dbReference type="ARBA" id="ARBA00022741"/>
    </source>
</evidence>
<dbReference type="EC" id="2.7.11.1" evidence="1"/>
<keyword evidence="6" id="KW-0067">ATP-binding</keyword>
<keyword evidence="10" id="KW-0472">Membrane</keyword>
<feature type="domain" description="Protein kinase" evidence="11">
    <location>
        <begin position="37"/>
        <end position="293"/>
    </location>
</feature>
<dbReference type="Pfam" id="PF05419">
    <property type="entry name" value="GUN4"/>
    <property type="match status" value="1"/>
</dbReference>
<dbReference type="SMART" id="SM00220">
    <property type="entry name" value="S_TKc"/>
    <property type="match status" value="1"/>
</dbReference>
<accession>A0AAU8JJT0</accession>
<dbReference type="PROSITE" id="PS50011">
    <property type="entry name" value="PROTEIN_KINASE_DOM"/>
    <property type="match status" value="1"/>
</dbReference>
<dbReference type="InterPro" id="IPR008271">
    <property type="entry name" value="Ser/Thr_kinase_AS"/>
</dbReference>
<dbReference type="PROSITE" id="PS00108">
    <property type="entry name" value="PROTEIN_KINASE_ST"/>
    <property type="match status" value="1"/>
</dbReference>
<dbReference type="GO" id="GO:0005524">
    <property type="term" value="F:ATP binding"/>
    <property type="evidence" value="ECO:0007669"/>
    <property type="project" value="UniProtKB-KW"/>
</dbReference>
<organism evidence="12">
    <name type="scientific">Planktothricoides raciborskii GIHE-MW2</name>
    <dbReference type="NCBI Taxonomy" id="2792601"/>
    <lineage>
        <taxon>Bacteria</taxon>
        <taxon>Bacillati</taxon>
        <taxon>Cyanobacteriota</taxon>
        <taxon>Cyanophyceae</taxon>
        <taxon>Oscillatoriophycideae</taxon>
        <taxon>Oscillatoriales</taxon>
        <taxon>Oscillatoriaceae</taxon>
        <taxon>Planktothricoides</taxon>
    </lineage>
</organism>
<dbReference type="SUPFAM" id="SSF140869">
    <property type="entry name" value="GUN4-like"/>
    <property type="match status" value="1"/>
</dbReference>
<dbReference type="CDD" id="cd16383">
    <property type="entry name" value="GUN4"/>
    <property type="match status" value="1"/>
</dbReference>
<protein>
    <recommendedName>
        <fullName evidence="1">non-specific serine/threonine protein kinase</fullName>
        <ecNumber evidence="1">2.7.11.1</ecNumber>
    </recommendedName>
</protein>
<dbReference type="NCBIfam" id="NF045510">
    <property type="entry name" value="4Cys_prefix_kin"/>
    <property type="match status" value="1"/>
</dbReference>
<dbReference type="SUPFAM" id="SSF56112">
    <property type="entry name" value="Protein kinase-like (PK-like)"/>
    <property type="match status" value="1"/>
</dbReference>
<name>A0AAU8JJT0_9CYAN</name>
<evidence type="ECO:0000256" key="9">
    <source>
        <dbReference type="SAM" id="MobiDB-lite"/>
    </source>
</evidence>
<keyword evidence="5 12" id="KW-0418">Kinase</keyword>
<dbReference type="RefSeq" id="WP_354636207.1">
    <property type="nucleotide sequence ID" value="NZ_CP159837.1"/>
</dbReference>
<dbReference type="Gene3D" id="3.30.200.20">
    <property type="entry name" value="Phosphorylase Kinase, domain 1"/>
    <property type="match status" value="1"/>
</dbReference>
<feature type="region of interest" description="Disordered" evidence="9">
    <location>
        <begin position="337"/>
        <end position="378"/>
    </location>
</feature>
<keyword evidence="10" id="KW-1133">Transmembrane helix</keyword>
<reference evidence="12" key="1">
    <citation type="submission" date="2024-07" db="EMBL/GenBank/DDBJ databases">
        <authorList>
            <person name="Kim Y.J."/>
            <person name="Jeong J.Y."/>
        </authorList>
    </citation>
    <scope>NUCLEOTIDE SEQUENCE</scope>
    <source>
        <strain evidence="12">GIHE-MW2</strain>
    </source>
</reference>
<dbReference type="PANTHER" id="PTHR24363">
    <property type="entry name" value="SERINE/THREONINE PROTEIN KINASE"/>
    <property type="match status" value="1"/>
</dbReference>